<feature type="compositionally biased region" description="Basic residues" evidence="5">
    <location>
        <begin position="1"/>
        <end position="11"/>
    </location>
</feature>
<reference evidence="7" key="1">
    <citation type="journal article" date="2016" name="Sci. Rep.">
        <title>Molecular characterization of firefly nuptial gifts: a multi-omics approach sheds light on postcopulatory sexual selection.</title>
        <authorList>
            <person name="Al-Wathiqui N."/>
            <person name="Fallon T.R."/>
            <person name="South A."/>
            <person name="Weng J.K."/>
            <person name="Lewis S.M."/>
        </authorList>
    </citation>
    <scope>NUCLEOTIDE SEQUENCE</scope>
</reference>
<keyword evidence="3" id="KW-0862">Zinc</keyword>
<dbReference type="InterPro" id="IPR019787">
    <property type="entry name" value="Znf_PHD-finger"/>
</dbReference>
<sequence>MRKKKKSKKKILNPSSKQVKKTVKSNTRDDSEIEEDSDEECIICTELYSNSQEGDGWVQCKDCKRWAHEQCAGIEENDDGDYSCDLCQEKPMIGSFRKKLYVGI</sequence>
<evidence type="ECO:0000259" key="6">
    <source>
        <dbReference type="PROSITE" id="PS50016"/>
    </source>
</evidence>
<feature type="domain" description="PHD-type" evidence="6">
    <location>
        <begin position="38"/>
        <end position="90"/>
    </location>
</feature>
<name>A0A1Y1LS66_PHOPY</name>
<dbReference type="Gene3D" id="3.30.40.10">
    <property type="entry name" value="Zinc/RING finger domain, C3HC4 (zinc finger)"/>
    <property type="match status" value="1"/>
</dbReference>
<keyword evidence="2 4" id="KW-0863">Zinc-finger</keyword>
<dbReference type="EMBL" id="GEZM01048710">
    <property type="protein sequence ID" value="JAV76483.1"/>
    <property type="molecule type" value="Transcribed_RNA"/>
</dbReference>
<dbReference type="InterPro" id="IPR013083">
    <property type="entry name" value="Znf_RING/FYVE/PHD"/>
</dbReference>
<dbReference type="Pfam" id="PF00628">
    <property type="entry name" value="PHD"/>
    <property type="match status" value="1"/>
</dbReference>
<dbReference type="SMART" id="SM00249">
    <property type="entry name" value="PHD"/>
    <property type="match status" value="1"/>
</dbReference>
<evidence type="ECO:0000256" key="2">
    <source>
        <dbReference type="ARBA" id="ARBA00022771"/>
    </source>
</evidence>
<dbReference type="InterPro" id="IPR001965">
    <property type="entry name" value="Znf_PHD"/>
</dbReference>
<dbReference type="GO" id="GO:0008270">
    <property type="term" value="F:zinc ion binding"/>
    <property type="evidence" value="ECO:0007669"/>
    <property type="project" value="UniProtKB-KW"/>
</dbReference>
<evidence type="ECO:0000313" key="7">
    <source>
        <dbReference type="EMBL" id="JAV76493.1"/>
    </source>
</evidence>
<evidence type="ECO:0000256" key="4">
    <source>
        <dbReference type="PROSITE-ProRule" id="PRU00146"/>
    </source>
</evidence>
<evidence type="ECO:0000256" key="3">
    <source>
        <dbReference type="ARBA" id="ARBA00022833"/>
    </source>
</evidence>
<keyword evidence="1" id="KW-0479">Metal-binding</keyword>
<protein>
    <recommendedName>
        <fullName evidence="6">PHD-type domain-containing protein</fullName>
    </recommendedName>
</protein>
<evidence type="ECO:0000256" key="5">
    <source>
        <dbReference type="SAM" id="MobiDB-lite"/>
    </source>
</evidence>
<dbReference type="AlphaFoldDB" id="A0A1Y1LS66"/>
<dbReference type="InterPro" id="IPR011011">
    <property type="entry name" value="Znf_FYVE_PHD"/>
</dbReference>
<feature type="region of interest" description="Disordered" evidence="5">
    <location>
        <begin position="1"/>
        <end position="36"/>
    </location>
</feature>
<dbReference type="EMBL" id="GEZM01048709">
    <property type="protein sequence ID" value="JAV76487.1"/>
    <property type="molecule type" value="Transcribed_RNA"/>
</dbReference>
<dbReference type="EMBL" id="GEZM01048708">
    <property type="protein sequence ID" value="JAV76489.1"/>
    <property type="molecule type" value="Transcribed_RNA"/>
</dbReference>
<dbReference type="SUPFAM" id="SSF57903">
    <property type="entry name" value="FYVE/PHD zinc finger"/>
    <property type="match status" value="1"/>
</dbReference>
<dbReference type="PROSITE" id="PS50016">
    <property type="entry name" value="ZF_PHD_2"/>
    <property type="match status" value="1"/>
</dbReference>
<organism evidence="7">
    <name type="scientific">Photinus pyralis</name>
    <name type="common">Common eastern firefly</name>
    <name type="synonym">Lampyris pyralis</name>
    <dbReference type="NCBI Taxonomy" id="7054"/>
    <lineage>
        <taxon>Eukaryota</taxon>
        <taxon>Metazoa</taxon>
        <taxon>Ecdysozoa</taxon>
        <taxon>Arthropoda</taxon>
        <taxon>Hexapoda</taxon>
        <taxon>Insecta</taxon>
        <taxon>Pterygota</taxon>
        <taxon>Neoptera</taxon>
        <taxon>Endopterygota</taxon>
        <taxon>Coleoptera</taxon>
        <taxon>Polyphaga</taxon>
        <taxon>Elateriformia</taxon>
        <taxon>Elateroidea</taxon>
        <taxon>Lampyridae</taxon>
        <taxon>Lampyrinae</taxon>
        <taxon>Photinus</taxon>
    </lineage>
</organism>
<accession>A0A1Y1LS66</accession>
<evidence type="ECO:0000256" key="1">
    <source>
        <dbReference type="ARBA" id="ARBA00022723"/>
    </source>
</evidence>
<dbReference type="EMBL" id="GEZM01048707">
    <property type="protein sequence ID" value="JAV76493.1"/>
    <property type="molecule type" value="Transcribed_RNA"/>
</dbReference>
<proteinExistence type="predicted"/>